<dbReference type="InterPro" id="IPR023214">
    <property type="entry name" value="HAD_sf"/>
</dbReference>
<accession>A8LM88</accession>
<dbReference type="STRING" id="398580.Dshi_0316"/>
<dbReference type="InterPro" id="IPR006439">
    <property type="entry name" value="HAD-SF_hydro_IA"/>
</dbReference>
<dbReference type="SFLD" id="SFLDG01129">
    <property type="entry name" value="C1.5:_HAD__Beta-PGM__Phosphata"/>
    <property type="match status" value="1"/>
</dbReference>
<dbReference type="InterPro" id="IPR050155">
    <property type="entry name" value="HAD-like_hydrolase_sf"/>
</dbReference>
<sequence length="226" mass="23951">MTLRLVVFDVDGTLVDSQQQILAAMIQAFEGIGLVPPKPAAMRAIIGLSLPVAMAQLAPEAGARDHDRLAEGYRQAFVAQRAAGGAEADAPLYPGALAALRALAARDDTLLGVATGKSRRGLEHLLDCHDLRPFFITSQVADDHPSKPHPSMLWQAMAETGVDAAQAVMLGDTGFDMEMARAAGVTPLGVGWGYHAPARLRDHGAVEVLADFAELPTALETIWRQG</sequence>
<evidence type="ECO:0000313" key="1">
    <source>
        <dbReference type="EMBL" id="ABV92065.1"/>
    </source>
</evidence>
<gene>
    <name evidence="1" type="primary">gph</name>
    <name evidence="1" type="ordered locus">Dshi_0316</name>
</gene>
<dbReference type="HOGENOM" id="CLU_045011_19_2_5"/>
<dbReference type="InterPro" id="IPR041492">
    <property type="entry name" value="HAD_2"/>
</dbReference>
<dbReference type="Gene3D" id="3.40.50.1000">
    <property type="entry name" value="HAD superfamily/HAD-like"/>
    <property type="match status" value="1"/>
</dbReference>
<proteinExistence type="predicted"/>
<name>A8LM88_DINSH</name>
<dbReference type="GO" id="GO:0008967">
    <property type="term" value="F:phosphoglycolate phosphatase activity"/>
    <property type="evidence" value="ECO:0007669"/>
    <property type="project" value="UniProtKB-EC"/>
</dbReference>
<dbReference type="GO" id="GO:0006281">
    <property type="term" value="P:DNA repair"/>
    <property type="evidence" value="ECO:0007669"/>
    <property type="project" value="TreeGrafter"/>
</dbReference>
<dbReference type="RefSeq" id="WP_012176995.1">
    <property type="nucleotide sequence ID" value="NC_009952.1"/>
</dbReference>
<dbReference type="NCBIfam" id="TIGR01549">
    <property type="entry name" value="HAD-SF-IA-v1"/>
    <property type="match status" value="1"/>
</dbReference>
<dbReference type="SUPFAM" id="SSF56784">
    <property type="entry name" value="HAD-like"/>
    <property type="match status" value="1"/>
</dbReference>
<dbReference type="OrthoDB" id="9793014at2"/>
<dbReference type="SFLD" id="SFLDG01135">
    <property type="entry name" value="C1.5.6:_HAD__Beta-PGM__Phospha"/>
    <property type="match status" value="1"/>
</dbReference>
<reference evidence="2" key="1">
    <citation type="journal article" date="2010" name="ISME J.">
        <title>The complete genome sequence of the algal symbiont Dinoroseobacter shibae: a hitchhiker's guide to life in the sea.</title>
        <authorList>
            <person name="Wagner-Dobler I."/>
            <person name="Ballhausen B."/>
            <person name="Berger M."/>
            <person name="Brinkhoff T."/>
            <person name="Buchholz I."/>
            <person name="Bunk B."/>
            <person name="Cypionka H."/>
            <person name="Daniel R."/>
            <person name="Drepper T."/>
            <person name="Gerdts G."/>
            <person name="Hahnke S."/>
            <person name="Han C."/>
            <person name="Jahn D."/>
            <person name="Kalhoefer D."/>
            <person name="Kiss H."/>
            <person name="Klenk H.P."/>
            <person name="Kyrpides N."/>
            <person name="Liebl W."/>
            <person name="Liesegang H."/>
            <person name="Meincke L."/>
            <person name="Pati A."/>
            <person name="Petersen J."/>
            <person name="Piekarski T."/>
            <person name="Pommerenke C."/>
            <person name="Pradella S."/>
            <person name="Pukall R."/>
            <person name="Rabus R."/>
            <person name="Stackebrandt E."/>
            <person name="Thole S."/>
            <person name="Thompson L."/>
            <person name="Tielen P."/>
            <person name="Tomasch J."/>
            <person name="von Jan M."/>
            <person name="Wanphrut N."/>
            <person name="Wichels A."/>
            <person name="Zech H."/>
            <person name="Simon M."/>
        </authorList>
    </citation>
    <scope>NUCLEOTIDE SEQUENCE [LARGE SCALE GENOMIC DNA]</scope>
    <source>
        <strain evidence="2">DSM 16493 / NCIMB 14021 / DFL 12</strain>
    </source>
</reference>
<dbReference type="EMBL" id="CP000830">
    <property type="protein sequence ID" value="ABV92065.1"/>
    <property type="molecule type" value="Genomic_DNA"/>
</dbReference>
<dbReference type="GO" id="GO:0005829">
    <property type="term" value="C:cytosol"/>
    <property type="evidence" value="ECO:0007669"/>
    <property type="project" value="TreeGrafter"/>
</dbReference>
<dbReference type="SFLD" id="SFLDS00003">
    <property type="entry name" value="Haloacid_Dehalogenase"/>
    <property type="match status" value="1"/>
</dbReference>
<dbReference type="PANTHER" id="PTHR43434:SF24">
    <property type="entry name" value="HYDROLASE-RELATED"/>
    <property type="match status" value="1"/>
</dbReference>
<organism evidence="1 2">
    <name type="scientific">Dinoroseobacter shibae (strain DSM 16493 / NCIMB 14021 / DFL 12)</name>
    <dbReference type="NCBI Taxonomy" id="398580"/>
    <lineage>
        <taxon>Bacteria</taxon>
        <taxon>Pseudomonadati</taxon>
        <taxon>Pseudomonadota</taxon>
        <taxon>Alphaproteobacteria</taxon>
        <taxon>Rhodobacterales</taxon>
        <taxon>Roseobacteraceae</taxon>
        <taxon>Dinoroseobacter</taxon>
    </lineage>
</organism>
<protein>
    <submittedName>
        <fullName evidence="1">Phosphoglycolate phosphatase</fullName>
        <ecNumber evidence="1">3.1.3.18</ecNumber>
    </submittedName>
</protein>
<dbReference type="InterPro" id="IPR023198">
    <property type="entry name" value="PGP-like_dom2"/>
</dbReference>
<dbReference type="eggNOG" id="COG0546">
    <property type="taxonomic scope" value="Bacteria"/>
</dbReference>
<dbReference type="PANTHER" id="PTHR43434">
    <property type="entry name" value="PHOSPHOGLYCOLATE PHOSPHATASE"/>
    <property type="match status" value="1"/>
</dbReference>
<dbReference type="KEGG" id="dsh:Dshi_0316"/>
<dbReference type="AlphaFoldDB" id="A8LM88"/>
<dbReference type="InterPro" id="IPR036412">
    <property type="entry name" value="HAD-like_sf"/>
</dbReference>
<dbReference type="Gene3D" id="1.10.150.240">
    <property type="entry name" value="Putative phosphatase, domain 2"/>
    <property type="match status" value="1"/>
</dbReference>
<evidence type="ECO:0000313" key="2">
    <source>
        <dbReference type="Proteomes" id="UP000006833"/>
    </source>
</evidence>
<keyword evidence="2" id="KW-1185">Reference proteome</keyword>
<dbReference type="Proteomes" id="UP000006833">
    <property type="component" value="Chromosome"/>
</dbReference>
<keyword evidence="1" id="KW-0378">Hydrolase</keyword>
<dbReference type="Pfam" id="PF13419">
    <property type="entry name" value="HAD_2"/>
    <property type="match status" value="1"/>
</dbReference>
<dbReference type="EC" id="3.1.3.18" evidence="1"/>